<keyword evidence="1" id="KW-0472">Membrane</keyword>
<reference evidence="4" key="1">
    <citation type="submission" date="2017-08" db="EMBL/GenBank/DDBJ databases">
        <authorList>
            <person name="Varghese N."/>
            <person name="Submissions S."/>
        </authorList>
    </citation>
    <scope>NUCLEOTIDE SEQUENCE [LARGE SCALE GENOMIC DNA]</scope>
    <source>
        <strain evidence="4">JA276</strain>
    </source>
</reference>
<evidence type="ECO:0000259" key="2">
    <source>
        <dbReference type="Pfam" id="PF07331"/>
    </source>
</evidence>
<organism evidence="3 4">
    <name type="scientific">Rhodobacter maris</name>
    <dbReference type="NCBI Taxonomy" id="446682"/>
    <lineage>
        <taxon>Bacteria</taxon>
        <taxon>Pseudomonadati</taxon>
        <taxon>Pseudomonadota</taxon>
        <taxon>Alphaproteobacteria</taxon>
        <taxon>Rhodobacterales</taxon>
        <taxon>Rhodobacter group</taxon>
        <taxon>Rhodobacter</taxon>
    </lineage>
</organism>
<name>A0A285S5V1_9RHOB</name>
<feature type="transmembrane region" description="Helical" evidence="1">
    <location>
        <begin position="44"/>
        <end position="64"/>
    </location>
</feature>
<feature type="transmembrane region" description="Helical" evidence="1">
    <location>
        <begin position="124"/>
        <end position="143"/>
    </location>
</feature>
<proteinExistence type="predicted"/>
<protein>
    <submittedName>
        <fullName evidence="3">Tripartite tricarboxylate transporter TctB family protein</fullName>
    </submittedName>
</protein>
<dbReference type="OrthoDB" id="8907787at2"/>
<evidence type="ECO:0000256" key="1">
    <source>
        <dbReference type="SAM" id="Phobius"/>
    </source>
</evidence>
<evidence type="ECO:0000313" key="4">
    <source>
        <dbReference type="Proteomes" id="UP000219111"/>
    </source>
</evidence>
<feature type="transmembrane region" description="Helical" evidence="1">
    <location>
        <begin position="100"/>
        <end position="117"/>
    </location>
</feature>
<dbReference type="AlphaFoldDB" id="A0A285S5V1"/>
<dbReference type="EMBL" id="OBMT01000003">
    <property type="protein sequence ID" value="SOC02706.1"/>
    <property type="molecule type" value="Genomic_DNA"/>
</dbReference>
<keyword evidence="4" id="KW-1185">Reference proteome</keyword>
<dbReference type="Pfam" id="PF07331">
    <property type="entry name" value="TctB"/>
    <property type="match status" value="1"/>
</dbReference>
<feature type="transmembrane region" description="Helical" evidence="1">
    <location>
        <begin position="76"/>
        <end position="94"/>
    </location>
</feature>
<keyword evidence="1" id="KW-0812">Transmembrane</keyword>
<keyword evidence="1" id="KW-1133">Transmembrane helix</keyword>
<gene>
    <name evidence="3" type="ORF">SAMN05877831_103216</name>
</gene>
<dbReference type="InterPro" id="IPR009936">
    <property type="entry name" value="DUF1468"/>
</dbReference>
<evidence type="ECO:0000313" key="3">
    <source>
        <dbReference type="EMBL" id="SOC02706.1"/>
    </source>
</evidence>
<dbReference type="RefSeq" id="WP_097069421.1">
    <property type="nucleotide sequence ID" value="NZ_OBMT01000003.1"/>
</dbReference>
<sequence length="170" mass="18511">MHDPSRRLPGERLFSVLMVAASLFLFHTATGISGFAGLAEPGSFPIFVTGVMAITSVVIALRTFRLPHSLEHGWRAIFPGFVILTAILMGFYALALKPVGFLPTSFLFLTLSTWAMMRCALWRAAGFAALSLILVYVVFRLVFSVLMPEGLVPEREILAYIAALFSGGGK</sequence>
<accession>A0A285S5V1</accession>
<dbReference type="Proteomes" id="UP000219111">
    <property type="component" value="Unassembled WGS sequence"/>
</dbReference>
<feature type="domain" description="DUF1468" evidence="2">
    <location>
        <begin position="16"/>
        <end position="148"/>
    </location>
</feature>
<feature type="transmembrane region" description="Helical" evidence="1">
    <location>
        <begin position="12"/>
        <end position="38"/>
    </location>
</feature>